<evidence type="ECO:0000256" key="3">
    <source>
        <dbReference type="ARBA" id="ARBA00012154"/>
    </source>
</evidence>
<feature type="binding site" evidence="11">
    <location>
        <position position="65"/>
    </location>
    <ligand>
        <name>substrate</name>
    </ligand>
</feature>
<feature type="binding site" evidence="11">
    <location>
        <position position="126"/>
    </location>
    <ligand>
        <name>ATP</name>
        <dbReference type="ChEBI" id="CHEBI:30616"/>
    </ligand>
</feature>
<dbReference type="PANTHER" id="PTHR21087">
    <property type="entry name" value="SHIKIMATE KINASE"/>
    <property type="match status" value="1"/>
</dbReference>
<evidence type="ECO:0000313" key="12">
    <source>
        <dbReference type="EMBL" id="ADM89776.1"/>
    </source>
</evidence>
<feature type="binding site" evidence="11">
    <location>
        <position position="41"/>
    </location>
    <ligand>
        <name>substrate</name>
    </ligand>
</feature>
<comment type="similarity">
    <text evidence="2 11">Belongs to the shikimate kinase family.</text>
</comment>
<dbReference type="STRING" id="871271.ZICARI_171"/>
<dbReference type="EC" id="2.7.1.71" evidence="3 11"/>
<protein>
    <recommendedName>
        <fullName evidence="3 11">Shikimate kinase</fullName>
        <shortName evidence="11">SK</shortName>
        <ecNumber evidence="3 11">2.7.1.71</ecNumber>
    </recommendedName>
</protein>
<dbReference type="PANTHER" id="PTHR21087:SF16">
    <property type="entry name" value="SHIKIMATE KINASE 1, CHLOROPLASTIC"/>
    <property type="match status" value="1"/>
</dbReference>
<dbReference type="HAMAP" id="MF_00109">
    <property type="entry name" value="Shikimate_kinase"/>
    <property type="match status" value="1"/>
</dbReference>
<organism evidence="12 13">
    <name type="scientific">Zinderia insecticola (strain CARI)</name>
    <dbReference type="NCBI Taxonomy" id="871271"/>
    <lineage>
        <taxon>Bacteria</taxon>
        <taxon>Pseudomonadati</taxon>
        <taxon>Pseudomonadota</taxon>
        <taxon>Betaproteobacteria</taxon>
        <taxon>Burkholderiales</taxon>
        <taxon>Oxalobacteraceae</taxon>
        <taxon>Candidatus Zinderia</taxon>
    </lineage>
</organism>
<evidence type="ECO:0000256" key="10">
    <source>
        <dbReference type="ARBA" id="ARBA00048567"/>
    </source>
</evidence>
<reference key="2">
    <citation type="submission" date="2010-08" db="EMBL/GenBank/DDBJ databases">
        <title>Functional convergence in reduced genomes of bacterial symbionts spanning 200 million years of evolution.</title>
        <authorList>
            <person name="McCutcheon J.P."/>
            <person name="Moran N.A."/>
        </authorList>
    </citation>
    <scope>NUCLEOTIDE SEQUENCE</scope>
    <source>
        <strain>CARI</strain>
    </source>
</reference>
<dbReference type="GO" id="GO:0005829">
    <property type="term" value="C:cytosol"/>
    <property type="evidence" value="ECO:0007669"/>
    <property type="project" value="TreeGrafter"/>
</dbReference>
<dbReference type="GO" id="GO:0005524">
    <property type="term" value="F:ATP binding"/>
    <property type="evidence" value="ECO:0007669"/>
    <property type="project" value="UniProtKB-UniRule"/>
</dbReference>
<dbReference type="PRINTS" id="PR01100">
    <property type="entry name" value="SHIKIMTKNASE"/>
</dbReference>
<keyword evidence="5 11" id="KW-0808">Transferase</keyword>
<comment type="pathway">
    <text evidence="1 11">Metabolic intermediate biosynthesis; chorismate biosynthesis; chorismate from D-erythrose 4-phosphate and phosphoenolpyruvate: step 5/7.</text>
</comment>
<evidence type="ECO:0000256" key="4">
    <source>
        <dbReference type="ARBA" id="ARBA00022605"/>
    </source>
</evidence>
<dbReference type="GO" id="GO:0009073">
    <property type="term" value="P:aromatic amino acid family biosynthetic process"/>
    <property type="evidence" value="ECO:0007669"/>
    <property type="project" value="UniProtKB-KW"/>
</dbReference>
<dbReference type="GO" id="GO:0009423">
    <property type="term" value="P:chorismate biosynthetic process"/>
    <property type="evidence" value="ECO:0007669"/>
    <property type="project" value="UniProtKB-UniRule"/>
</dbReference>
<evidence type="ECO:0000256" key="2">
    <source>
        <dbReference type="ARBA" id="ARBA00006997"/>
    </source>
</evidence>
<feature type="binding site" evidence="11">
    <location>
        <position position="146"/>
    </location>
    <ligand>
        <name>substrate</name>
    </ligand>
</feature>
<dbReference type="GO" id="GO:0004765">
    <property type="term" value="F:shikimate kinase activity"/>
    <property type="evidence" value="ECO:0007669"/>
    <property type="project" value="UniProtKB-UniRule"/>
</dbReference>
<dbReference type="EMBL" id="CP002161">
    <property type="protein sequence ID" value="ADM89776.1"/>
    <property type="molecule type" value="Genomic_DNA"/>
</dbReference>
<dbReference type="Pfam" id="PF01202">
    <property type="entry name" value="SKI"/>
    <property type="match status" value="1"/>
</dbReference>
<evidence type="ECO:0000256" key="5">
    <source>
        <dbReference type="ARBA" id="ARBA00022679"/>
    </source>
</evidence>
<dbReference type="PROSITE" id="PS01128">
    <property type="entry name" value="SHIKIMATE_KINASE"/>
    <property type="match status" value="1"/>
</dbReference>
<feature type="binding site" evidence="11">
    <location>
        <position position="23"/>
    </location>
    <ligand>
        <name>Mg(2+)</name>
        <dbReference type="ChEBI" id="CHEBI:18420"/>
    </ligand>
</feature>
<evidence type="ECO:0000313" key="13">
    <source>
        <dbReference type="Proteomes" id="UP000001303"/>
    </source>
</evidence>
<keyword evidence="4 11" id="KW-0028">Amino-acid biosynthesis</keyword>
<dbReference type="GO" id="GO:0008652">
    <property type="term" value="P:amino acid biosynthetic process"/>
    <property type="evidence" value="ECO:0007669"/>
    <property type="project" value="UniProtKB-KW"/>
</dbReference>
<evidence type="ECO:0000256" key="6">
    <source>
        <dbReference type="ARBA" id="ARBA00022741"/>
    </source>
</evidence>
<dbReference type="InterPro" id="IPR031322">
    <property type="entry name" value="Shikimate/glucono_kinase"/>
</dbReference>
<evidence type="ECO:0000256" key="9">
    <source>
        <dbReference type="ARBA" id="ARBA00023141"/>
    </source>
</evidence>
<feature type="binding site" evidence="11">
    <location>
        <begin position="19"/>
        <end position="24"/>
    </location>
    <ligand>
        <name>ATP</name>
        <dbReference type="ChEBI" id="CHEBI:30616"/>
    </ligand>
</feature>
<keyword evidence="11" id="KW-0479">Metal-binding</keyword>
<dbReference type="GO" id="GO:0000287">
    <property type="term" value="F:magnesium ion binding"/>
    <property type="evidence" value="ECO:0007669"/>
    <property type="project" value="UniProtKB-UniRule"/>
</dbReference>
<feature type="binding site" evidence="11">
    <location>
        <position position="87"/>
    </location>
    <ligand>
        <name>substrate</name>
    </ligand>
</feature>
<proteinExistence type="inferred from homology"/>
<comment type="caution">
    <text evidence="11">Lacks conserved residue(s) required for the propagation of feature annotation.</text>
</comment>
<dbReference type="InterPro" id="IPR023000">
    <property type="entry name" value="Shikimate_kinase_CS"/>
</dbReference>
<comment type="cofactor">
    <cofactor evidence="11">
        <name>Mg(2+)</name>
        <dbReference type="ChEBI" id="CHEBI:18420"/>
    </cofactor>
    <text evidence="11">Binds 1 Mg(2+) ion per subunit.</text>
</comment>
<keyword evidence="13" id="KW-1185">Reference proteome</keyword>
<sequence>MFQKFPKYLNNIYLLGFSGVGKTTISKILSKKIKKKFYDIDNEIEKYINMKISKFIFKKGEKIFRILENKILKKIIIKKNIILSTGGGTLILNYNRNLLRNTGLNIYLELNFINNISRLNNNIINRPLIKNIFSNFSKLYILYKKRINIYKKIYHIKININYLNKNDILNYILFIFKIYFNL</sequence>
<dbReference type="KEGG" id="zin:ZICARI_171"/>
<keyword evidence="9 11" id="KW-0057">Aromatic amino acid biosynthesis</keyword>
<comment type="function">
    <text evidence="11">Catalyzes the specific phosphorylation of the 3-hydroxyl group of shikimic acid using ATP as a cosubstrate.</text>
</comment>
<keyword evidence="11" id="KW-0963">Cytoplasm</keyword>
<evidence type="ECO:0000256" key="8">
    <source>
        <dbReference type="ARBA" id="ARBA00022840"/>
    </source>
</evidence>
<evidence type="ECO:0000256" key="7">
    <source>
        <dbReference type="ARBA" id="ARBA00022777"/>
    </source>
</evidence>
<comment type="subcellular location">
    <subcellularLocation>
        <location evidence="11">Cytoplasm</location>
    </subcellularLocation>
</comment>
<keyword evidence="7 11" id="KW-0418">Kinase</keyword>
<accession>E0TIZ9</accession>
<keyword evidence="11" id="KW-0460">Magnesium</keyword>
<dbReference type="AlphaFoldDB" id="E0TIZ9"/>
<evidence type="ECO:0000256" key="1">
    <source>
        <dbReference type="ARBA" id="ARBA00004842"/>
    </source>
</evidence>
<keyword evidence="8 11" id="KW-0067">ATP-binding</keyword>
<name>E0TIZ9_ZINIC</name>
<comment type="subunit">
    <text evidence="11">Monomer.</text>
</comment>
<dbReference type="Gene3D" id="3.40.50.300">
    <property type="entry name" value="P-loop containing nucleotide triphosphate hydrolases"/>
    <property type="match status" value="1"/>
</dbReference>
<dbReference type="Proteomes" id="UP000001303">
    <property type="component" value="Chromosome"/>
</dbReference>
<dbReference type="InterPro" id="IPR027417">
    <property type="entry name" value="P-loop_NTPase"/>
</dbReference>
<gene>
    <name evidence="11 12" type="primary">aroK</name>
    <name evidence="12" type="ordered locus">ZICARI_171</name>
</gene>
<comment type="catalytic activity">
    <reaction evidence="10 11">
        <text>shikimate + ATP = 3-phosphoshikimate + ADP + H(+)</text>
        <dbReference type="Rhea" id="RHEA:13121"/>
        <dbReference type="ChEBI" id="CHEBI:15378"/>
        <dbReference type="ChEBI" id="CHEBI:30616"/>
        <dbReference type="ChEBI" id="CHEBI:36208"/>
        <dbReference type="ChEBI" id="CHEBI:145989"/>
        <dbReference type="ChEBI" id="CHEBI:456216"/>
        <dbReference type="EC" id="2.7.1.71"/>
    </reaction>
</comment>
<reference evidence="12 13" key="1">
    <citation type="journal article" date="2010" name="Genome Biol. Evol.">
        <title>Functional convergence in reduced genomes of bacterial symbionts spanning 200 My of evolution.</title>
        <authorList>
            <person name="McCutcheon J.P."/>
            <person name="Moran N.A."/>
        </authorList>
    </citation>
    <scope>NUCLEOTIDE SEQUENCE [LARGE SCALE GENOMIC DNA]</scope>
    <source>
        <strain evidence="12 13">CARI</strain>
    </source>
</reference>
<dbReference type="SUPFAM" id="SSF52540">
    <property type="entry name" value="P-loop containing nucleoside triphosphate hydrolases"/>
    <property type="match status" value="1"/>
</dbReference>
<dbReference type="UniPathway" id="UPA00053">
    <property type="reaction ID" value="UER00088"/>
</dbReference>
<dbReference type="InterPro" id="IPR000623">
    <property type="entry name" value="Shikimate_kinase/TSH1"/>
</dbReference>
<dbReference type="HOGENOM" id="CLU_057607_4_0_4"/>
<evidence type="ECO:0000256" key="11">
    <source>
        <dbReference type="HAMAP-Rule" id="MF_00109"/>
    </source>
</evidence>
<keyword evidence="6 11" id="KW-0547">Nucleotide-binding</keyword>